<dbReference type="PANTHER" id="PTHR43877:SF2">
    <property type="entry name" value="AMINOALKYLPHOSPHONATE N-ACETYLTRANSFERASE-RELATED"/>
    <property type="match status" value="1"/>
</dbReference>
<accession>A0A0F6TVM4</accession>
<sequence>MDLTIELATPVDAENILLLQKMAYQSEALLYQDDSIPALQQTLESLLAQFTDTLMLKASLGEGQIIGSVRGHVVGNTCHVGRLIVHPDFQRRGIGSDLLNELERQCPDITRFELFTGHKSAGNLRLYHRHGYQEYRHVPIHAGLTMIYLEKHRIKS</sequence>
<dbReference type="EMBL" id="CP011132">
    <property type="protein sequence ID" value="AKE59434.1"/>
    <property type="molecule type" value="Genomic_DNA"/>
</dbReference>
<dbReference type="Proteomes" id="UP000034085">
    <property type="component" value="Chromosome"/>
</dbReference>
<dbReference type="InterPro" id="IPR050832">
    <property type="entry name" value="Bact_Acetyltransf"/>
</dbReference>
<dbReference type="RefSeq" id="WP_046483419.1">
    <property type="nucleotide sequence ID" value="NZ_CP011132.1"/>
</dbReference>
<dbReference type="KEGG" id="cama:F384_13130"/>
<dbReference type="HOGENOM" id="CLU_096795_0_0_6"/>
<dbReference type="PATRIC" id="fig|1261127.3.peg.2761"/>
<keyword evidence="1" id="KW-0808">Transferase</keyword>
<dbReference type="Gene3D" id="3.40.630.30">
    <property type="match status" value="1"/>
</dbReference>
<dbReference type="AlphaFoldDB" id="A0A0F6TVM4"/>
<evidence type="ECO:0000259" key="3">
    <source>
        <dbReference type="PROSITE" id="PS51186"/>
    </source>
</evidence>
<evidence type="ECO:0000313" key="4">
    <source>
        <dbReference type="EMBL" id="AKE59434.1"/>
    </source>
</evidence>
<dbReference type="CDD" id="cd04301">
    <property type="entry name" value="NAT_SF"/>
    <property type="match status" value="1"/>
</dbReference>
<dbReference type="PROSITE" id="PS51186">
    <property type="entry name" value="GNAT"/>
    <property type="match status" value="1"/>
</dbReference>
<organism evidence="4 5">
    <name type="scientific">Citrobacter amalonaticus Y19</name>
    <dbReference type="NCBI Taxonomy" id="1261127"/>
    <lineage>
        <taxon>Bacteria</taxon>
        <taxon>Pseudomonadati</taxon>
        <taxon>Pseudomonadota</taxon>
        <taxon>Gammaproteobacteria</taxon>
        <taxon>Enterobacterales</taxon>
        <taxon>Enterobacteriaceae</taxon>
        <taxon>Citrobacter</taxon>
    </lineage>
</organism>
<dbReference type="OrthoDB" id="572496at2"/>
<evidence type="ECO:0000313" key="5">
    <source>
        <dbReference type="Proteomes" id="UP000034085"/>
    </source>
</evidence>
<evidence type="ECO:0000256" key="2">
    <source>
        <dbReference type="ARBA" id="ARBA00023315"/>
    </source>
</evidence>
<feature type="domain" description="N-acetyltransferase" evidence="3">
    <location>
        <begin position="3"/>
        <end position="154"/>
    </location>
</feature>
<proteinExistence type="predicted"/>
<evidence type="ECO:0000256" key="1">
    <source>
        <dbReference type="ARBA" id="ARBA00022679"/>
    </source>
</evidence>
<dbReference type="SUPFAM" id="SSF55729">
    <property type="entry name" value="Acyl-CoA N-acyltransferases (Nat)"/>
    <property type="match status" value="1"/>
</dbReference>
<name>A0A0F6TVM4_CITAM</name>
<keyword evidence="2" id="KW-0012">Acyltransferase</keyword>
<dbReference type="GO" id="GO:0016747">
    <property type="term" value="F:acyltransferase activity, transferring groups other than amino-acyl groups"/>
    <property type="evidence" value="ECO:0007669"/>
    <property type="project" value="InterPro"/>
</dbReference>
<dbReference type="InterPro" id="IPR016181">
    <property type="entry name" value="Acyl_CoA_acyltransferase"/>
</dbReference>
<reference evidence="4 5" key="1">
    <citation type="journal article" date="2013" name="Appl. Microbiol. Biotechnol.">
        <title>Glycerol assimilation and production of 1,3-propanediol by Citrobacter amalonaticus Y19.</title>
        <authorList>
            <person name="Ainala S.K."/>
            <person name="Ashok S."/>
            <person name="Ko Y."/>
            <person name="Park S."/>
        </authorList>
    </citation>
    <scope>NUCLEOTIDE SEQUENCE [LARGE SCALE GENOMIC DNA]</scope>
    <source>
        <strain evidence="4 5">Y19</strain>
    </source>
</reference>
<dbReference type="Pfam" id="PF00583">
    <property type="entry name" value="Acetyltransf_1"/>
    <property type="match status" value="1"/>
</dbReference>
<gene>
    <name evidence="4" type="ORF">F384_13130</name>
</gene>
<protein>
    <recommendedName>
        <fullName evidence="3">N-acetyltransferase domain-containing protein</fullName>
    </recommendedName>
</protein>
<dbReference type="InterPro" id="IPR000182">
    <property type="entry name" value="GNAT_dom"/>
</dbReference>
<dbReference type="PANTHER" id="PTHR43877">
    <property type="entry name" value="AMINOALKYLPHOSPHONATE N-ACETYLTRANSFERASE-RELATED-RELATED"/>
    <property type="match status" value="1"/>
</dbReference>